<dbReference type="AlphaFoldDB" id="A0A8X6YV02"/>
<comment type="caution">
    <text evidence="2">The sequence shown here is derived from an EMBL/GenBank/DDBJ whole genome shotgun (WGS) entry which is preliminary data.</text>
</comment>
<proteinExistence type="predicted"/>
<organism evidence="2 3">
    <name type="scientific">Trichonephila inaurata madagascariensis</name>
    <dbReference type="NCBI Taxonomy" id="2747483"/>
    <lineage>
        <taxon>Eukaryota</taxon>
        <taxon>Metazoa</taxon>
        <taxon>Ecdysozoa</taxon>
        <taxon>Arthropoda</taxon>
        <taxon>Chelicerata</taxon>
        <taxon>Arachnida</taxon>
        <taxon>Araneae</taxon>
        <taxon>Araneomorphae</taxon>
        <taxon>Entelegynae</taxon>
        <taxon>Araneoidea</taxon>
        <taxon>Nephilidae</taxon>
        <taxon>Trichonephila</taxon>
        <taxon>Trichonephila inaurata</taxon>
    </lineage>
</organism>
<evidence type="ECO:0000313" key="2">
    <source>
        <dbReference type="EMBL" id="GFY77503.1"/>
    </source>
</evidence>
<evidence type="ECO:0000256" key="1">
    <source>
        <dbReference type="SAM" id="MobiDB-lite"/>
    </source>
</evidence>
<feature type="region of interest" description="Disordered" evidence="1">
    <location>
        <begin position="18"/>
        <end position="53"/>
    </location>
</feature>
<feature type="compositionally biased region" description="Basic and acidic residues" evidence="1">
    <location>
        <begin position="38"/>
        <end position="51"/>
    </location>
</feature>
<name>A0A8X6YV02_9ARAC</name>
<dbReference type="EMBL" id="BMAV01022481">
    <property type="protein sequence ID" value="GFY77503.1"/>
    <property type="molecule type" value="Genomic_DNA"/>
</dbReference>
<accession>A0A8X6YV02</accession>
<dbReference type="Proteomes" id="UP000886998">
    <property type="component" value="Unassembled WGS sequence"/>
</dbReference>
<keyword evidence="3" id="KW-1185">Reference proteome</keyword>
<evidence type="ECO:0000313" key="3">
    <source>
        <dbReference type="Proteomes" id="UP000886998"/>
    </source>
</evidence>
<reference evidence="2" key="1">
    <citation type="submission" date="2020-08" db="EMBL/GenBank/DDBJ databases">
        <title>Multicomponent nature underlies the extraordinary mechanical properties of spider dragline silk.</title>
        <authorList>
            <person name="Kono N."/>
            <person name="Nakamura H."/>
            <person name="Mori M."/>
            <person name="Yoshida Y."/>
            <person name="Ohtoshi R."/>
            <person name="Malay A.D."/>
            <person name="Moran D.A.P."/>
            <person name="Tomita M."/>
            <person name="Numata K."/>
            <person name="Arakawa K."/>
        </authorList>
    </citation>
    <scope>NUCLEOTIDE SEQUENCE</scope>
</reference>
<gene>
    <name evidence="2" type="ORF">TNIN_500901</name>
</gene>
<protein>
    <submittedName>
        <fullName evidence="2">Uncharacterized protein</fullName>
    </submittedName>
</protein>
<sequence length="128" mass="14927">MPDQIFFPLQLLQLEEATPSTTPYRDHYRGGPLRLPGGRKDALRESQKRNNEPLNGKRMLYVIKKKPFHFDFPTLYGTLRGSRYEKCNLIATPYETRGCDIKTGMEHQEFSDIKTYLIVSRYGISRVL</sequence>